<evidence type="ECO:0000313" key="3">
    <source>
        <dbReference type="Proteomes" id="UP001597058"/>
    </source>
</evidence>
<accession>A0ABW3XTE3</accession>
<organism evidence="2 3">
    <name type="scientific">Streptomyces kaempferi</name>
    <dbReference type="NCBI Taxonomy" id="333725"/>
    <lineage>
        <taxon>Bacteria</taxon>
        <taxon>Bacillati</taxon>
        <taxon>Actinomycetota</taxon>
        <taxon>Actinomycetes</taxon>
        <taxon>Kitasatosporales</taxon>
        <taxon>Streptomycetaceae</taxon>
        <taxon>Streptomyces</taxon>
    </lineage>
</organism>
<protein>
    <recommendedName>
        <fullName evidence="4">PH domain-containing protein</fullName>
    </recommendedName>
</protein>
<keyword evidence="3" id="KW-1185">Reference proteome</keyword>
<feature type="transmembrane region" description="Helical" evidence="1">
    <location>
        <begin position="21"/>
        <end position="42"/>
    </location>
</feature>
<dbReference type="Proteomes" id="UP001597058">
    <property type="component" value="Unassembled WGS sequence"/>
</dbReference>
<keyword evidence="1" id="KW-0812">Transmembrane</keyword>
<evidence type="ECO:0000256" key="1">
    <source>
        <dbReference type="SAM" id="Phobius"/>
    </source>
</evidence>
<reference evidence="3" key="1">
    <citation type="journal article" date="2019" name="Int. J. Syst. Evol. Microbiol.">
        <title>The Global Catalogue of Microorganisms (GCM) 10K type strain sequencing project: providing services to taxonomists for standard genome sequencing and annotation.</title>
        <authorList>
            <consortium name="The Broad Institute Genomics Platform"/>
            <consortium name="The Broad Institute Genome Sequencing Center for Infectious Disease"/>
            <person name="Wu L."/>
            <person name="Ma J."/>
        </authorList>
    </citation>
    <scope>NUCLEOTIDE SEQUENCE [LARGE SCALE GENOMIC DNA]</scope>
    <source>
        <strain evidence="3">CGMCC 4.7020</strain>
    </source>
</reference>
<name>A0ABW3XTE3_9ACTN</name>
<feature type="transmembrane region" description="Helical" evidence="1">
    <location>
        <begin position="150"/>
        <end position="170"/>
    </location>
</feature>
<feature type="transmembrane region" description="Helical" evidence="1">
    <location>
        <begin position="214"/>
        <end position="232"/>
    </location>
</feature>
<sequence length="361" mass="38402">MPEMSESGPRRGVGHFVGARLLPLLLCVVTVVGAACFAVVGVSSEERRDREWRAATPCAAAAPVDVRADCVTTLPGVIERTKAKLNRSHRDSWLYFSGGRPVDRLNVSYDTAAAFEAGDHVTLTWWRGELMKVASERHTANEGVPRPGGIAGGVVFCVLAAGALAVFTLVRRRRDGRPVAADEPTSPSMFNFLMPLAVAAVWAVPLAGARPGRVVAIPVAAAGLLVVLVLLARAWRVSGRTPPLEPRALPEGEDVIVQARFLQDTPPDPGLQGSHIAVGAGPMAVLSHGGPGRLAGKAIPVGRFDVRGLRRPKRFTEQNVPAHWYVAELLDSGTPVRLAAAPADLLLLVRELERAGLDVSR</sequence>
<dbReference type="EMBL" id="JBHTMM010000113">
    <property type="protein sequence ID" value="MFD1312307.1"/>
    <property type="molecule type" value="Genomic_DNA"/>
</dbReference>
<evidence type="ECO:0000313" key="2">
    <source>
        <dbReference type="EMBL" id="MFD1312307.1"/>
    </source>
</evidence>
<keyword evidence="1" id="KW-1133">Transmembrane helix</keyword>
<dbReference type="RefSeq" id="WP_381236965.1">
    <property type="nucleotide sequence ID" value="NZ_JBHSKH010000039.1"/>
</dbReference>
<gene>
    <name evidence="2" type="ORF">ACFQ5X_41760</name>
</gene>
<proteinExistence type="predicted"/>
<feature type="transmembrane region" description="Helical" evidence="1">
    <location>
        <begin position="190"/>
        <end position="208"/>
    </location>
</feature>
<keyword evidence="1" id="KW-0472">Membrane</keyword>
<comment type="caution">
    <text evidence="2">The sequence shown here is derived from an EMBL/GenBank/DDBJ whole genome shotgun (WGS) entry which is preliminary data.</text>
</comment>
<evidence type="ECO:0008006" key="4">
    <source>
        <dbReference type="Google" id="ProtNLM"/>
    </source>
</evidence>